<evidence type="ECO:0000256" key="1">
    <source>
        <dbReference type="SAM" id="MobiDB-lite"/>
    </source>
</evidence>
<reference evidence="2 3" key="1">
    <citation type="journal article" date="2024" name="Commun. Biol.">
        <title>Comparative genomic analysis of thermophilic fungi reveals convergent evolutionary adaptations and gene losses.</title>
        <authorList>
            <person name="Steindorff A.S."/>
            <person name="Aguilar-Pontes M.V."/>
            <person name="Robinson A.J."/>
            <person name="Andreopoulos B."/>
            <person name="LaButti K."/>
            <person name="Kuo A."/>
            <person name="Mondo S."/>
            <person name="Riley R."/>
            <person name="Otillar R."/>
            <person name="Haridas S."/>
            <person name="Lipzen A."/>
            <person name="Grimwood J."/>
            <person name="Schmutz J."/>
            <person name="Clum A."/>
            <person name="Reid I.D."/>
            <person name="Moisan M.C."/>
            <person name="Butler G."/>
            <person name="Nguyen T.T.M."/>
            <person name="Dewar K."/>
            <person name="Conant G."/>
            <person name="Drula E."/>
            <person name="Henrissat B."/>
            <person name="Hansel C."/>
            <person name="Singer S."/>
            <person name="Hutchinson M.I."/>
            <person name="de Vries R.P."/>
            <person name="Natvig D.O."/>
            <person name="Powell A.J."/>
            <person name="Tsang A."/>
            <person name="Grigoriev I.V."/>
        </authorList>
    </citation>
    <scope>NUCLEOTIDE SEQUENCE [LARGE SCALE GENOMIC DNA]</scope>
    <source>
        <strain evidence="2 3">CBS 620.91</strain>
    </source>
</reference>
<gene>
    <name evidence="2" type="ORF">VTJ49DRAFT_7388</name>
</gene>
<evidence type="ECO:0000313" key="3">
    <source>
        <dbReference type="Proteomes" id="UP001583172"/>
    </source>
</evidence>
<name>A0ABR3VGX9_HUMIN</name>
<keyword evidence="3" id="KW-1185">Reference proteome</keyword>
<dbReference type="EMBL" id="JAZGSY010000086">
    <property type="protein sequence ID" value="KAL1841110.1"/>
    <property type="molecule type" value="Genomic_DNA"/>
</dbReference>
<evidence type="ECO:0000313" key="2">
    <source>
        <dbReference type="EMBL" id="KAL1841110.1"/>
    </source>
</evidence>
<organism evidence="2 3">
    <name type="scientific">Humicola insolens</name>
    <name type="common">Soft-rot fungus</name>
    <dbReference type="NCBI Taxonomy" id="85995"/>
    <lineage>
        <taxon>Eukaryota</taxon>
        <taxon>Fungi</taxon>
        <taxon>Dikarya</taxon>
        <taxon>Ascomycota</taxon>
        <taxon>Pezizomycotina</taxon>
        <taxon>Sordariomycetes</taxon>
        <taxon>Sordariomycetidae</taxon>
        <taxon>Sordariales</taxon>
        <taxon>Chaetomiaceae</taxon>
        <taxon>Mycothermus</taxon>
    </lineage>
</organism>
<accession>A0ABR3VGX9</accession>
<sequence>MAHRPPTRRSSHDSWVVVERIEASSFSRDRSPQLNNRNKSSSEMASVSAKGGGCSALHMHVADLRIATTQGDDDDGHHNHYDAHPVPDHDDAHGGVREEGYHIPPSNATGESWETPTLTNVAALPAAVTASTAPPPSRSPACPPLTAANMARFQRDLAERCPCGIDNWRSAAGFHLRIGHDEGRPLSPANTKWSMYPASSGRSHAPSSVLGWDYMLPPRAAMMQDPDGVVVGAGAWSSEAKRPPKSGLSDDEF</sequence>
<feature type="region of interest" description="Disordered" evidence="1">
    <location>
        <begin position="24"/>
        <end position="51"/>
    </location>
</feature>
<proteinExistence type="predicted"/>
<feature type="compositionally biased region" description="Basic and acidic residues" evidence="1">
    <location>
        <begin position="75"/>
        <end position="101"/>
    </location>
</feature>
<dbReference type="Proteomes" id="UP001583172">
    <property type="component" value="Unassembled WGS sequence"/>
</dbReference>
<protein>
    <submittedName>
        <fullName evidence="2">Uncharacterized protein</fullName>
    </submittedName>
</protein>
<feature type="region of interest" description="Disordered" evidence="1">
    <location>
        <begin position="69"/>
        <end position="113"/>
    </location>
</feature>
<feature type="compositionally biased region" description="Polar residues" evidence="1">
    <location>
        <begin position="32"/>
        <end position="45"/>
    </location>
</feature>
<feature type="region of interest" description="Disordered" evidence="1">
    <location>
        <begin position="234"/>
        <end position="253"/>
    </location>
</feature>
<comment type="caution">
    <text evidence="2">The sequence shown here is derived from an EMBL/GenBank/DDBJ whole genome shotgun (WGS) entry which is preliminary data.</text>
</comment>